<keyword evidence="1" id="KW-0472">Membrane</keyword>
<organism evidence="2 3">
    <name type="scientific">Skeletonema marinoi</name>
    <dbReference type="NCBI Taxonomy" id="267567"/>
    <lineage>
        <taxon>Eukaryota</taxon>
        <taxon>Sar</taxon>
        <taxon>Stramenopiles</taxon>
        <taxon>Ochrophyta</taxon>
        <taxon>Bacillariophyta</taxon>
        <taxon>Coscinodiscophyceae</taxon>
        <taxon>Thalassiosirophycidae</taxon>
        <taxon>Thalassiosirales</taxon>
        <taxon>Skeletonemataceae</taxon>
        <taxon>Skeletonema</taxon>
        <taxon>Skeletonema marinoi-dohrnii complex</taxon>
    </lineage>
</organism>
<dbReference type="EMBL" id="JATAAI010000001">
    <property type="protein sequence ID" value="KAK1748681.1"/>
    <property type="molecule type" value="Genomic_DNA"/>
</dbReference>
<name>A0AAD8YPB1_9STRA</name>
<sequence length="246" mass="27230">MEENSSARRAAVRLKRRKLVNGYIDALTPENITNSGEYDGGWMDSLGVAAAGLGNVFSQTPDPIQMFISNNAYDRAGFATLLFELYPPLEVSSGKSSNRENLMDFLEAQISCRENDSYKTGAYIARESPRIDHPKGLPGGTTNADIIVQKWYERPVDGSSPNLPANLRQRNNLPPCLSRAKESLLSRPQILRDMIKSSILWTSRRLYDSLAKLTLASVSALASAIPLWLVSFLALAFQSFASLRQE</sequence>
<accession>A0AAD8YPB1</accession>
<keyword evidence="1" id="KW-1133">Transmembrane helix</keyword>
<reference evidence="2" key="1">
    <citation type="submission" date="2023-06" db="EMBL/GenBank/DDBJ databases">
        <title>Survivors Of The Sea: Transcriptome response of Skeletonema marinoi to long-term dormancy.</title>
        <authorList>
            <person name="Pinder M.I.M."/>
            <person name="Kourtchenko O."/>
            <person name="Robertson E.K."/>
            <person name="Larsson T."/>
            <person name="Maumus F."/>
            <person name="Osuna-Cruz C.M."/>
            <person name="Vancaester E."/>
            <person name="Stenow R."/>
            <person name="Vandepoele K."/>
            <person name="Ploug H."/>
            <person name="Bruchert V."/>
            <person name="Godhe A."/>
            <person name="Topel M."/>
        </authorList>
    </citation>
    <scope>NUCLEOTIDE SEQUENCE</scope>
    <source>
        <strain evidence="2">R05AC</strain>
    </source>
</reference>
<dbReference type="AlphaFoldDB" id="A0AAD8YPB1"/>
<comment type="caution">
    <text evidence="2">The sequence shown here is derived from an EMBL/GenBank/DDBJ whole genome shotgun (WGS) entry which is preliminary data.</text>
</comment>
<proteinExistence type="predicted"/>
<feature type="transmembrane region" description="Helical" evidence="1">
    <location>
        <begin position="213"/>
        <end position="237"/>
    </location>
</feature>
<evidence type="ECO:0000256" key="1">
    <source>
        <dbReference type="SAM" id="Phobius"/>
    </source>
</evidence>
<evidence type="ECO:0000313" key="3">
    <source>
        <dbReference type="Proteomes" id="UP001224775"/>
    </source>
</evidence>
<dbReference type="Proteomes" id="UP001224775">
    <property type="component" value="Unassembled WGS sequence"/>
</dbReference>
<gene>
    <name evidence="2" type="ORF">QTG54_000620</name>
</gene>
<keyword evidence="3" id="KW-1185">Reference proteome</keyword>
<keyword evidence="1" id="KW-0812">Transmembrane</keyword>
<protein>
    <submittedName>
        <fullName evidence="2">Uncharacterized protein</fullName>
    </submittedName>
</protein>
<evidence type="ECO:0000313" key="2">
    <source>
        <dbReference type="EMBL" id="KAK1748681.1"/>
    </source>
</evidence>